<evidence type="ECO:0000313" key="2">
    <source>
        <dbReference type="Proteomes" id="UP000269945"/>
    </source>
</evidence>
<keyword evidence="2" id="KW-1185">Reference proteome</keyword>
<evidence type="ECO:0000313" key="1">
    <source>
        <dbReference type="EMBL" id="VCW66556.1"/>
    </source>
</evidence>
<dbReference type="Proteomes" id="UP000269945">
    <property type="component" value="Unassembled WGS sequence"/>
</dbReference>
<proteinExistence type="predicted"/>
<dbReference type="EMBL" id="CYRY02001892">
    <property type="protein sequence ID" value="VCW66556.1"/>
    <property type="molecule type" value="Genomic_DNA"/>
</dbReference>
<comment type="caution">
    <text evidence="1">The sequence shown here is derived from an EMBL/GenBank/DDBJ whole genome shotgun (WGS) entry which is preliminary data.</text>
</comment>
<protein>
    <submittedName>
        <fullName evidence="1">Uncharacterized protein</fullName>
    </submittedName>
</protein>
<accession>A0A9X9LEY9</accession>
<name>A0A9X9LEY9_GULGU</name>
<gene>
    <name evidence="1" type="ORF">BN2614_LOCUS3</name>
</gene>
<organism evidence="1 2">
    <name type="scientific">Gulo gulo</name>
    <name type="common">Wolverine</name>
    <name type="synonym">Gluton</name>
    <dbReference type="NCBI Taxonomy" id="48420"/>
    <lineage>
        <taxon>Eukaryota</taxon>
        <taxon>Metazoa</taxon>
        <taxon>Chordata</taxon>
        <taxon>Craniata</taxon>
        <taxon>Vertebrata</taxon>
        <taxon>Euteleostomi</taxon>
        <taxon>Mammalia</taxon>
        <taxon>Eutheria</taxon>
        <taxon>Laurasiatheria</taxon>
        <taxon>Carnivora</taxon>
        <taxon>Caniformia</taxon>
        <taxon>Musteloidea</taxon>
        <taxon>Mustelidae</taxon>
        <taxon>Guloninae</taxon>
        <taxon>Gulo</taxon>
    </lineage>
</organism>
<sequence length="50" mass="5434">MELPHGPLQGAAPCTSLRGRRPLGIGEVSVLCRLESGEENMEGMCHEQKE</sequence>
<dbReference type="AlphaFoldDB" id="A0A9X9LEY9"/>
<reference evidence="1 2" key="1">
    <citation type="submission" date="2018-10" db="EMBL/GenBank/DDBJ databases">
        <authorList>
            <person name="Ekblom R."/>
            <person name="Jareborg N."/>
        </authorList>
    </citation>
    <scope>NUCLEOTIDE SEQUENCE [LARGE SCALE GENOMIC DNA]</scope>
    <source>
        <tissue evidence="1">Muscle</tissue>
    </source>
</reference>